<dbReference type="CDD" id="cd09917">
    <property type="entry name" value="F-box_SF"/>
    <property type="match status" value="1"/>
</dbReference>
<dbReference type="EMBL" id="CAJMWX010000793">
    <property type="protein sequence ID" value="CAE6430375.1"/>
    <property type="molecule type" value="Genomic_DNA"/>
</dbReference>
<protein>
    <recommendedName>
        <fullName evidence="3">F-box domain-containing protein</fullName>
    </recommendedName>
</protein>
<proteinExistence type="predicted"/>
<comment type="caution">
    <text evidence="1">The sequence shown here is derived from an EMBL/GenBank/DDBJ whole genome shotgun (WGS) entry which is preliminary data.</text>
</comment>
<dbReference type="SUPFAM" id="SSF81383">
    <property type="entry name" value="F-box domain"/>
    <property type="match status" value="1"/>
</dbReference>
<accession>A0A8H2XM78</accession>
<name>A0A8H2XM78_9AGAM</name>
<evidence type="ECO:0008006" key="3">
    <source>
        <dbReference type="Google" id="ProtNLM"/>
    </source>
</evidence>
<organism evidence="1 2">
    <name type="scientific">Rhizoctonia solani</name>
    <dbReference type="NCBI Taxonomy" id="456999"/>
    <lineage>
        <taxon>Eukaryota</taxon>
        <taxon>Fungi</taxon>
        <taxon>Dikarya</taxon>
        <taxon>Basidiomycota</taxon>
        <taxon>Agaricomycotina</taxon>
        <taxon>Agaricomycetes</taxon>
        <taxon>Cantharellales</taxon>
        <taxon>Ceratobasidiaceae</taxon>
        <taxon>Rhizoctonia</taxon>
    </lineage>
</organism>
<gene>
    <name evidence="1" type="ORF">RDB_LOCUS34638</name>
</gene>
<evidence type="ECO:0000313" key="2">
    <source>
        <dbReference type="Proteomes" id="UP000663888"/>
    </source>
</evidence>
<dbReference type="InterPro" id="IPR036047">
    <property type="entry name" value="F-box-like_dom_sf"/>
</dbReference>
<evidence type="ECO:0000313" key="1">
    <source>
        <dbReference type="EMBL" id="CAE6430375.1"/>
    </source>
</evidence>
<sequence length="578" mass="65461">MNSITAFKLEDLSPELIANILHFCDCSTILRFAATCKVYRELVAQSTSLQLHIELEFNGLELLTGSSKRDTTYSEILKDIRHFRDACLKTYVSEPIVRPAPRALESKLQDGYLITAFSQSGEVYPDALQFIPLHTETPDPPPLLFDFTFSEFTADPEQGLVAMLFRDPGRDELCHIRLCSTTTGLAHPLAQHPRLTAEFGFALRPLLSGLAIEIMEHQIVARISLIRSDIYEVLIWDWTSGILVHRISSREGICDVAFLDRRHLAVLSVTRSSSAPESLELLIYATSNDASTLEALPNRKIRVEDYSISQPLLRLAFPQLRESSDLKINESSLLLKSGPTPSRKIYTNSAVFSCPYTLTLSMTFCFRNVVAGWHLSHPYRVFIDGRFLQEQAHIRLNDRTSTQVVPWCSWGTNATRWFTSPGELGRLTHWPFRITGSRYIQPFLNSPYHCIFDFSSLTLGRFRESPEQSYPTEPQVDDSEAGDGFWNLQQLDSYLLELVAHSPPNPGPFVLTVGADNPSTINDSPFDEPITTRLPYRIVYKRKPEQDYDRWQIDRDCVVGFASSGPLSETIAVYKPNQ</sequence>
<dbReference type="AlphaFoldDB" id="A0A8H2XM78"/>
<reference evidence="1" key="1">
    <citation type="submission" date="2021-01" db="EMBL/GenBank/DDBJ databases">
        <authorList>
            <person name="Kaushik A."/>
        </authorList>
    </citation>
    <scope>NUCLEOTIDE SEQUENCE</scope>
    <source>
        <strain evidence="1">AG4-R118</strain>
    </source>
</reference>
<dbReference type="Proteomes" id="UP000663888">
    <property type="component" value="Unassembled WGS sequence"/>
</dbReference>